<dbReference type="Pfam" id="PF01092">
    <property type="entry name" value="Ribosomal_S6e"/>
    <property type="match status" value="1"/>
</dbReference>
<feature type="compositionally biased region" description="Basic and acidic residues" evidence="5">
    <location>
        <begin position="218"/>
        <end position="230"/>
    </location>
</feature>
<dbReference type="PIRSF" id="PIRSF002129">
    <property type="entry name" value="Ribosom_S6_euk"/>
    <property type="match status" value="1"/>
</dbReference>
<dbReference type="SMART" id="SM01405">
    <property type="entry name" value="Ribosomal_S6e"/>
    <property type="match status" value="1"/>
</dbReference>
<dbReference type="GO" id="GO:0003735">
    <property type="term" value="F:structural constituent of ribosome"/>
    <property type="evidence" value="ECO:0007669"/>
    <property type="project" value="InterPro"/>
</dbReference>
<accession>A0A4Y2TXC2</accession>
<dbReference type="GO" id="GO:1990904">
    <property type="term" value="C:ribonucleoprotein complex"/>
    <property type="evidence" value="ECO:0007669"/>
    <property type="project" value="UniProtKB-KW"/>
</dbReference>
<dbReference type="OrthoDB" id="10260596at2759"/>
<comment type="caution">
    <text evidence="6">The sequence shown here is derived from an EMBL/GenBank/DDBJ whole genome shotgun (WGS) entry which is preliminary data.</text>
</comment>
<dbReference type="Proteomes" id="UP000499080">
    <property type="component" value="Unassembled WGS sequence"/>
</dbReference>
<evidence type="ECO:0000256" key="2">
    <source>
        <dbReference type="ARBA" id="ARBA00022980"/>
    </source>
</evidence>
<evidence type="ECO:0000256" key="3">
    <source>
        <dbReference type="ARBA" id="ARBA00023274"/>
    </source>
</evidence>
<evidence type="ECO:0000313" key="6">
    <source>
        <dbReference type="EMBL" id="GBO04813.1"/>
    </source>
</evidence>
<dbReference type="PANTHER" id="PTHR11502">
    <property type="entry name" value="40S RIBOSOMAL PROTEIN S6"/>
    <property type="match status" value="1"/>
</dbReference>
<evidence type="ECO:0000256" key="5">
    <source>
        <dbReference type="SAM" id="MobiDB-lite"/>
    </source>
</evidence>
<evidence type="ECO:0000256" key="1">
    <source>
        <dbReference type="ARBA" id="ARBA00009312"/>
    </source>
</evidence>
<dbReference type="FunFam" id="1.20.5.2650:FF:000001">
    <property type="entry name" value="40S ribosomal protein S6"/>
    <property type="match status" value="1"/>
</dbReference>
<gene>
    <name evidence="6" type="primary">rps6_0</name>
    <name evidence="6" type="ORF">AVEN_113579_1</name>
</gene>
<name>A0A4Y2TXC2_ARAVE</name>
<dbReference type="EMBL" id="BGPR01031622">
    <property type="protein sequence ID" value="GBO04813.1"/>
    <property type="molecule type" value="Genomic_DNA"/>
</dbReference>
<comment type="similarity">
    <text evidence="1 4">Belongs to the eukaryotic ribosomal protein eS6 family.</text>
</comment>
<proteinExistence type="inferred from homology"/>
<dbReference type="AlphaFoldDB" id="A0A4Y2TXC2"/>
<evidence type="ECO:0000313" key="7">
    <source>
        <dbReference type="Proteomes" id="UP000499080"/>
    </source>
</evidence>
<sequence>MKLNISYPATGCQKLIEIDDEKKLRMFYEKRMGHEVEADGLGDEWKGYVVRISGGNDKQGFPMKQGVLTSGRVRLLLSKGHSCYRPRRTGERKRKSVRGCIVDSNLSVLCLVVVKKGEQEIPGLTDTTIPRRLGPKRASKIRKLFNLSKEDDVRQFVVKRPLPQKEGKRPQTKAPKIQRLVTPVMLQRKRHRIALKRKRAQKRKDEAADYARLLAQRAKEAKEKRAEEVRRRRSASQRESQSSAGGKMSISK</sequence>
<reference evidence="6 7" key="1">
    <citation type="journal article" date="2019" name="Sci. Rep.">
        <title>Orb-weaving spider Araneus ventricosus genome elucidates the spidroin gene catalogue.</title>
        <authorList>
            <person name="Kono N."/>
            <person name="Nakamura H."/>
            <person name="Ohtoshi R."/>
            <person name="Moran D.A.P."/>
            <person name="Shinohara A."/>
            <person name="Yoshida Y."/>
            <person name="Fujiwara M."/>
            <person name="Mori M."/>
            <person name="Tomita M."/>
            <person name="Arakawa K."/>
        </authorList>
    </citation>
    <scope>NUCLEOTIDE SEQUENCE [LARGE SCALE GENOMIC DNA]</scope>
</reference>
<dbReference type="InterPro" id="IPR001377">
    <property type="entry name" value="Ribosomal_eS6"/>
</dbReference>
<dbReference type="GO" id="GO:0006412">
    <property type="term" value="P:translation"/>
    <property type="evidence" value="ECO:0007669"/>
    <property type="project" value="InterPro"/>
</dbReference>
<dbReference type="InterPro" id="IPR018282">
    <property type="entry name" value="Ribosomal_eS6_CS"/>
</dbReference>
<keyword evidence="7" id="KW-1185">Reference proteome</keyword>
<keyword evidence="2 4" id="KW-0689">Ribosomal protein</keyword>
<dbReference type="GO" id="GO:0005840">
    <property type="term" value="C:ribosome"/>
    <property type="evidence" value="ECO:0007669"/>
    <property type="project" value="UniProtKB-KW"/>
</dbReference>
<dbReference type="PROSITE" id="PS00578">
    <property type="entry name" value="RIBOSOMAL_S6E"/>
    <property type="match status" value="1"/>
</dbReference>
<feature type="region of interest" description="Disordered" evidence="5">
    <location>
        <begin position="218"/>
        <end position="252"/>
    </location>
</feature>
<dbReference type="Gene3D" id="1.20.5.2650">
    <property type="match status" value="1"/>
</dbReference>
<keyword evidence="3 4" id="KW-0687">Ribonucleoprotein</keyword>
<dbReference type="InterPro" id="IPR014401">
    <property type="entry name" value="Ribosomal_eS6-like"/>
</dbReference>
<evidence type="ECO:0000256" key="4">
    <source>
        <dbReference type="PIRNR" id="PIRNR002129"/>
    </source>
</evidence>
<organism evidence="6 7">
    <name type="scientific">Araneus ventricosus</name>
    <name type="common">Orbweaver spider</name>
    <name type="synonym">Epeira ventricosa</name>
    <dbReference type="NCBI Taxonomy" id="182803"/>
    <lineage>
        <taxon>Eukaryota</taxon>
        <taxon>Metazoa</taxon>
        <taxon>Ecdysozoa</taxon>
        <taxon>Arthropoda</taxon>
        <taxon>Chelicerata</taxon>
        <taxon>Arachnida</taxon>
        <taxon>Araneae</taxon>
        <taxon>Araneomorphae</taxon>
        <taxon>Entelegynae</taxon>
        <taxon>Araneoidea</taxon>
        <taxon>Araneidae</taxon>
        <taxon>Araneus</taxon>
    </lineage>
</organism>
<protein>
    <recommendedName>
        <fullName evidence="4">40S ribosomal protein S6</fullName>
    </recommendedName>
</protein>